<organism evidence="3 4">
    <name type="scientific">Babesia caballi</name>
    <dbReference type="NCBI Taxonomy" id="5871"/>
    <lineage>
        <taxon>Eukaryota</taxon>
        <taxon>Sar</taxon>
        <taxon>Alveolata</taxon>
        <taxon>Apicomplexa</taxon>
        <taxon>Aconoidasida</taxon>
        <taxon>Piroplasmida</taxon>
        <taxon>Babesiidae</taxon>
        <taxon>Babesia</taxon>
    </lineage>
</organism>
<feature type="transmembrane region" description="Helical" evidence="2">
    <location>
        <begin position="478"/>
        <end position="497"/>
    </location>
</feature>
<feature type="transmembrane region" description="Helical" evidence="2">
    <location>
        <begin position="158"/>
        <end position="177"/>
    </location>
</feature>
<proteinExistence type="predicted"/>
<dbReference type="RefSeq" id="XP_067717302.1">
    <property type="nucleotide sequence ID" value="XM_067861201.1"/>
</dbReference>
<feature type="compositionally biased region" description="Basic and acidic residues" evidence="1">
    <location>
        <begin position="79"/>
        <end position="104"/>
    </location>
</feature>
<feature type="region of interest" description="Disordered" evidence="1">
    <location>
        <begin position="38"/>
        <end position="104"/>
    </location>
</feature>
<evidence type="ECO:0000313" key="3">
    <source>
        <dbReference type="EMBL" id="GIX65233.1"/>
    </source>
</evidence>
<feature type="transmembrane region" description="Helical" evidence="2">
    <location>
        <begin position="441"/>
        <end position="458"/>
    </location>
</feature>
<keyword evidence="2" id="KW-1133">Transmembrane helix</keyword>
<keyword evidence="2" id="KW-0472">Membrane</keyword>
<evidence type="ECO:0000256" key="2">
    <source>
        <dbReference type="SAM" id="Phobius"/>
    </source>
</evidence>
<dbReference type="Proteomes" id="UP001497744">
    <property type="component" value="Unassembled WGS sequence"/>
</dbReference>
<feature type="compositionally biased region" description="Polar residues" evidence="1">
    <location>
        <begin position="48"/>
        <end position="57"/>
    </location>
</feature>
<evidence type="ECO:0000313" key="4">
    <source>
        <dbReference type="Proteomes" id="UP001497744"/>
    </source>
</evidence>
<name>A0AAV4LYJ7_BABCB</name>
<feature type="transmembrane region" description="Helical" evidence="2">
    <location>
        <begin position="202"/>
        <end position="223"/>
    </location>
</feature>
<evidence type="ECO:0000256" key="1">
    <source>
        <dbReference type="SAM" id="MobiDB-lite"/>
    </source>
</evidence>
<feature type="transmembrane region" description="Helical" evidence="2">
    <location>
        <begin position="119"/>
        <end position="138"/>
    </location>
</feature>
<feature type="transmembrane region" description="Helical" evidence="2">
    <location>
        <begin position="311"/>
        <end position="329"/>
    </location>
</feature>
<keyword evidence="4" id="KW-1185">Reference proteome</keyword>
<reference evidence="3 4" key="1">
    <citation type="submission" date="2021-06" db="EMBL/GenBank/DDBJ databases">
        <title>Genome sequence of Babesia caballi.</title>
        <authorList>
            <person name="Yamagishi J."/>
            <person name="Kidaka T."/>
            <person name="Ochi A."/>
        </authorList>
    </citation>
    <scope>NUCLEOTIDE SEQUENCE [LARGE SCALE GENOMIC DNA]</scope>
    <source>
        <strain evidence="3">USDA-D6B2</strain>
    </source>
</reference>
<dbReference type="EMBL" id="BPLF01000004">
    <property type="protein sequence ID" value="GIX65233.1"/>
    <property type="molecule type" value="Genomic_DNA"/>
</dbReference>
<keyword evidence="2" id="KW-0812">Transmembrane</keyword>
<sequence length="722" mass="81608">MLVCVAVLQAVQPSTAWKDVHHLKGAHRAVEENAKGNEEMKHMGSGGSNVALSSSTSTKEEPVKNGNTLSVGLNSAVGDKPRDGNHAGKKSGTHDLGSKSGEVKHGVDYKPGEGALNTAYFNTLVVIFAILVLVLTLVSDIEMRIQAKDEFMRQAVDISVRQVALMSLVTLSIYIVMHTDLANQLDVYFTRELAHIEVFDTLMQISFFLFCFFFVFCIYIALVTTRNTRFMRKVDEADVVTTAKEFDFVKGSLLHCCSSVIDKTKYLVNRMEFSEAVKQRGYSDNSGCFFMEYLRASFIQVAMTLLKISRLSLFVALAVLLVLRCLGTVNIFRTIYVITGLNTAVFILVALRVFYLESQLYPLELSQYLLLKLSIGDAGEGLQPVYKGLPHEVGSLVHGSDCAQYTPSNAMQSWLCGDRAINAHENLFWLKQNGPIVLQKTFETLLFCHLMILSVWSYCLKSKPSMMFDDFKTASPLIATLVIICLVPKILYSLVIVTRCGSLIDFDLLDKVLRSQKNENAKNTAQLIDALAMEAVRFAFEKDGDVHWRKLLAKQKALPEGITNQLKSHWDSMRSRDGHLNLQKSIKYLQSHWGSSGICDQQRMKEFVKQFMRRDAKRMNLEEFMVFGYAIKNMIVMPLEEENLMALFEQKFEIPWRSPCGIDVNNFDTIISKLRLKWIKSSQRRFLEFIGGGTVEGLSPEYLIRQLDNFQQACQKDYFSTV</sequence>
<protein>
    <submittedName>
        <fullName evidence="3">Membrane protein, putative</fullName>
    </submittedName>
</protein>
<gene>
    <name evidence="3" type="ORF">BcabD6B2_46680</name>
</gene>
<accession>A0AAV4LYJ7</accession>
<dbReference type="GeneID" id="94196714"/>
<dbReference type="AlphaFoldDB" id="A0AAV4LYJ7"/>
<feature type="transmembrane region" description="Helical" evidence="2">
    <location>
        <begin position="335"/>
        <end position="355"/>
    </location>
</feature>
<comment type="caution">
    <text evidence="3">The sequence shown here is derived from an EMBL/GenBank/DDBJ whole genome shotgun (WGS) entry which is preliminary data.</text>
</comment>